<evidence type="ECO:0000313" key="5">
    <source>
        <dbReference type="Proteomes" id="UP001175271"/>
    </source>
</evidence>
<keyword evidence="5" id="KW-1185">Reference proteome</keyword>
<feature type="domain" description="ShKT" evidence="3">
    <location>
        <begin position="61"/>
        <end position="99"/>
    </location>
</feature>
<accession>A0AA39IPW3</accession>
<dbReference type="Gene3D" id="1.10.10.1940">
    <property type="match status" value="1"/>
</dbReference>
<keyword evidence="2" id="KW-0732">Signal</keyword>
<dbReference type="EMBL" id="JAUCMV010000001">
    <property type="protein sequence ID" value="KAK0427556.1"/>
    <property type="molecule type" value="Genomic_DNA"/>
</dbReference>
<dbReference type="Proteomes" id="UP001175271">
    <property type="component" value="Unassembled WGS sequence"/>
</dbReference>
<name>A0AA39IPW3_9BILA</name>
<sequence>MIAFFVILLISSASIQAQGIPCVGNNCPAGYTCDIASQECVKNGASGSGSESESGVGSSNCVDNFRGQGNCAQFKIKGFCGDPRKDFVRKWCAKTCDLC</sequence>
<dbReference type="InterPro" id="IPR003582">
    <property type="entry name" value="ShKT_dom"/>
</dbReference>
<dbReference type="AlphaFoldDB" id="A0AA39IPW3"/>
<dbReference type="PROSITE" id="PS51670">
    <property type="entry name" value="SHKT"/>
    <property type="match status" value="1"/>
</dbReference>
<feature type="chain" id="PRO_5041399371" description="ShKT domain-containing protein" evidence="2">
    <location>
        <begin position="18"/>
        <end position="99"/>
    </location>
</feature>
<evidence type="ECO:0000256" key="2">
    <source>
        <dbReference type="SAM" id="SignalP"/>
    </source>
</evidence>
<organism evidence="4 5">
    <name type="scientific">Steinernema hermaphroditum</name>
    <dbReference type="NCBI Taxonomy" id="289476"/>
    <lineage>
        <taxon>Eukaryota</taxon>
        <taxon>Metazoa</taxon>
        <taxon>Ecdysozoa</taxon>
        <taxon>Nematoda</taxon>
        <taxon>Chromadorea</taxon>
        <taxon>Rhabditida</taxon>
        <taxon>Tylenchina</taxon>
        <taxon>Panagrolaimomorpha</taxon>
        <taxon>Strongyloidoidea</taxon>
        <taxon>Steinernematidae</taxon>
        <taxon>Steinernema</taxon>
    </lineage>
</organism>
<comment type="caution">
    <text evidence="4">The sequence shown here is derived from an EMBL/GenBank/DDBJ whole genome shotgun (WGS) entry which is preliminary data.</text>
</comment>
<protein>
    <recommendedName>
        <fullName evidence="3">ShKT domain-containing protein</fullName>
    </recommendedName>
</protein>
<evidence type="ECO:0000259" key="3">
    <source>
        <dbReference type="PROSITE" id="PS51670"/>
    </source>
</evidence>
<evidence type="ECO:0000313" key="4">
    <source>
        <dbReference type="EMBL" id="KAK0427556.1"/>
    </source>
</evidence>
<dbReference type="Pfam" id="PF01549">
    <property type="entry name" value="ShK"/>
    <property type="match status" value="1"/>
</dbReference>
<evidence type="ECO:0000256" key="1">
    <source>
        <dbReference type="PROSITE-ProRule" id="PRU01005"/>
    </source>
</evidence>
<comment type="caution">
    <text evidence="1">Lacks conserved residue(s) required for the propagation of feature annotation.</text>
</comment>
<gene>
    <name evidence="4" type="ORF">QR680_010290</name>
</gene>
<proteinExistence type="predicted"/>
<reference evidence="4" key="1">
    <citation type="submission" date="2023-06" db="EMBL/GenBank/DDBJ databases">
        <title>Genomic analysis of the entomopathogenic nematode Steinernema hermaphroditum.</title>
        <authorList>
            <person name="Schwarz E.M."/>
            <person name="Heppert J.K."/>
            <person name="Baniya A."/>
            <person name="Schwartz H.T."/>
            <person name="Tan C.-H."/>
            <person name="Antoshechkin I."/>
            <person name="Sternberg P.W."/>
            <person name="Goodrich-Blair H."/>
            <person name="Dillman A.R."/>
        </authorList>
    </citation>
    <scope>NUCLEOTIDE SEQUENCE</scope>
    <source>
        <strain evidence="4">PS9179</strain>
        <tissue evidence="4">Whole animal</tissue>
    </source>
</reference>
<feature type="signal peptide" evidence="2">
    <location>
        <begin position="1"/>
        <end position="17"/>
    </location>
</feature>